<name>A0AAV4Y1N5_CAEEX</name>
<evidence type="ECO:0000313" key="2">
    <source>
        <dbReference type="EMBL" id="GIZ00754.1"/>
    </source>
</evidence>
<sequence length="100" mass="10979">MHRGGAALSLGQRQAQSQKSKHSRELHSARSRNGERTPVISSHYFVVRGRISVLCAKRRAGLHPGLPISRGTKNGNRIPEQDILVLWVPSNGPCLCNNFG</sequence>
<protein>
    <submittedName>
        <fullName evidence="2">Uncharacterized protein</fullName>
    </submittedName>
</protein>
<organism evidence="2 3">
    <name type="scientific">Caerostris extrusa</name>
    <name type="common">Bark spider</name>
    <name type="synonym">Caerostris bankana</name>
    <dbReference type="NCBI Taxonomy" id="172846"/>
    <lineage>
        <taxon>Eukaryota</taxon>
        <taxon>Metazoa</taxon>
        <taxon>Ecdysozoa</taxon>
        <taxon>Arthropoda</taxon>
        <taxon>Chelicerata</taxon>
        <taxon>Arachnida</taxon>
        <taxon>Araneae</taxon>
        <taxon>Araneomorphae</taxon>
        <taxon>Entelegynae</taxon>
        <taxon>Araneoidea</taxon>
        <taxon>Araneidae</taxon>
        <taxon>Caerostris</taxon>
    </lineage>
</organism>
<gene>
    <name evidence="2" type="ORF">CEXT_399671</name>
</gene>
<evidence type="ECO:0000313" key="3">
    <source>
        <dbReference type="Proteomes" id="UP001054945"/>
    </source>
</evidence>
<comment type="caution">
    <text evidence="2">The sequence shown here is derived from an EMBL/GenBank/DDBJ whole genome shotgun (WGS) entry which is preliminary data.</text>
</comment>
<dbReference type="Proteomes" id="UP001054945">
    <property type="component" value="Unassembled WGS sequence"/>
</dbReference>
<keyword evidence="3" id="KW-1185">Reference proteome</keyword>
<dbReference type="AlphaFoldDB" id="A0AAV4Y1N5"/>
<proteinExistence type="predicted"/>
<accession>A0AAV4Y1N5</accession>
<dbReference type="EMBL" id="BPLR01018583">
    <property type="protein sequence ID" value="GIZ00754.1"/>
    <property type="molecule type" value="Genomic_DNA"/>
</dbReference>
<reference evidence="2 3" key="1">
    <citation type="submission" date="2021-06" db="EMBL/GenBank/DDBJ databases">
        <title>Caerostris extrusa draft genome.</title>
        <authorList>
            <person name="Kono N."/>
            <person name="Arakawa K."/>
        </authorList>
    </citation>
    <scope>NUCLEOTIDE SEQUENCE [LARGE SCALE GENOMIC DNA]</scope>
</reference>
<feature type="compositionally biased region" description="Basic and acidic residues" evidence="1">
    <location>
        <begin position="23"/>
        <end position="35"/>
    </location>
</feature>
<evidence type="ECO:0000256" key="1">
    <source>
        <dbReference type="SAM" id="MobiDB-lite"/>
    </source>
</evidence>
<feature type="region of interest" description="Disordered" evidence="1">
    <location>
        <begin position="1"/>
        <end position="35"/>
    </location>
</feature>